<gene>
    <name evidence="1" type="ORF">Cvel_23773</name>
</gene>
<evidence type="ECO:0000313" key="1">
    <source>
        <dbReference type="EMBL" id="CEM35677.1"/>
    </source>
</evidence>
<reference evidence="1" key="1">
    <citation type="submission" date="2014-11" db="EMBL/GenBank/DDBJ databases">
        <authorList>
            <person name="Otto D Thomas"/>
            <person name="Naeem Raeece"/>
        </authorList>
    </citation>
    <scope>NUCLEOTIDE SEQUENCE</scope>
</reference>
<organism evidence="1">
    <name type="scientific">Chromera velia CCMP2878</name>
    <dbReference type="NCBI Taxonomy" id="1169474"/>
    <lineage>
        <taxon>Eukaryota</taxon>
        <taxon>Sar</taxon>
        <taxon>Alveolata</taxon>
        <taxon>Colpodellida</taxon>
        <taxon>Chromeraceae</taxon>
        <taxon>Chromera</taxon>
    </lineage>
</organism>
<dbReference type="EMBL" id="CDMZ01001650">
    <property type="protein sequence ID" value="CEM35677.1"/>
    <property type="molecule type" value="Genomic_DNA"/>
</dbReference>
<name>A0A0G4GXH1_9ALVE</name>
<sequence length="154" mass="16819">MGAAKTALSSIVVDATLELLRTSRAAFGGVAENLQLHLRMSLETMKGCSAALQGLRENWHNEEEVPVGHTATVNANLGTEGAQKATAALTSALQVYVLRKDEILRVLQTRHFPSLRRNISVEELPITMSQAGKHVFRAPYPLRKASRNPLLLLP</sequence>
<dbReference type="VEuPathDB" id="CryptoDB:Cvel_23773"/>
<dbReference type="AlphaFoldDB" id="A0A0G4GXH1"/>
<protein>
    <submittedName>
        <fullName evidence="1">Uncharacterized protein</fullName>
    </submittedName>
</protein>
<proteinExistence type="predicted"/>
<accession>A0A0G4GXH1</accession>